<dbReference type="SUPFAM" id="SSF53474">
    <property type="entry name" value="alpha/beta-Hydrolases"/>
    <property type="match status" value="1"/>
</dbReference>
<dbReference type="RefSeq" id="WP_083380239.1">
    <property type="nucleotide sequence ID" value="NZ_FNKP01000003.1"/>
</dbReference>
<proteinExistence type="predicted"/>
<dbReference type="AlphaFoldDB" id="A0A1H1JPV6"/>
<feature type="domain" description="Dienelactone hydrolase" evidence="1">
    <location>
        <begin position="32"/>
        <end position="255"/>
    </location>
</feature>
<dbReference type="Proteomes" id="UP000183487">
    <property type="component" value="Unassembled WGS sequence"/>
</dbReference>
<reference evidence="3" key="1">
    <citation type="submission" date="2016-10" db="EMBL/GenBank/DDBJ databases">
        <authorList>
            <person name="Varghese N."/>
        </authorList>
    </citation>
    <scope>NUCLEOTIDE SEQUENCE [LARGE SCALE GENOMIC DNA]</scope>
    <source>
        <strain evidence="3">GAS106B</strain>
    </source>
</reference>
<name>A0A1H1JPV6_9BURK</name>
<organism evidence="2 3">
    <name type="scientific">Paraburkholderia fungorum</name>
    <dbReference type="NCBI Taxonomy" id="134537"/>
    <lineage>
        <taxon>Bacteria</taxon>
        <taxon>Pseudomonadati</taxon>
        <taxon>Pseudomonadota</taxon>
        <taxon>Betaproteobacteria</taxon>
        <taxon>Burkholderiales</taxon>
        <taxon>Burkholderiaceae</taxon>
        <taxon>Paraburkholderia</taxon>
    </lineage>
</organism>
<dbReference type="GO" id="GO:0016787">
    <property type="term" value="F:hydrolase activity"/>
    <property type="evidence" value="ECO:0007669"/>
    <property type="project" value="InterPro"/>
</dbReference>
<dbReference type="Gene3D" id="3.40.50.1820">
    <property type="entry name" value="alpha/beta hydrolase"/>
    <property type="match status" value="1"/>
</dbReference>
<evidence type="ECO:0000259" key="1">
    <source>
        <dbReference type="Pfam" id="PF01738"/>
    </source>
</evidence>
<dbReference type="PANTHER" id="PTHR46623">
    <property type="entry name" value="CARBOXYMETHYLENEBUTENOLIDASE-RELATED"/>
    <property type="match status" value="1"/>
</dbReference>
<keyword evidence="3" id="KW-1185">Reference proteome</keyword>
<protein>
    <submittedName>
        <fullName evidence="2">Carboxymethylenebutenolidase</fullName>
    </submittedName>
</protein>
<accession>A0A1H1JPV6</accession>
<dbReference type="OrthoDB" id="9787933at2"/>
<evidence type="ECO:0000313" key="2">
    <source>
        <dbReference type="EMBL" id="SDR52048.1"/>
    </source>
</evidence>
<evidence type="ECO:0000313" key="3">
    <source>
        <dbReference type="Proteomes" id="UP000183487"/>
    </source>
</evidence>
<gene>
    <name evidence="2" type="ORF">SAMN05443245_7090</name>
</gene>
<dbReference type="PANTHER" id="PTHR46623:SF10">
    <property type="entry name" value="CARBOXYMETHYLENEBUTENOLIDASE HOMOLOG"/>
    <property type="match status" value="1"/>
</dbReference>
<dbReference type="Pfam" id="PF01738">
    <property type="entry name" value="DLH"/>
    <property type="match status" value="1"/>
</dbReference>
<dbReference type="EMBL" id="FNKP01000003">
    <property type="protein sequence ID" value="SDR52048.1"/>
    <property type="molecule type" value="Genomic_DNA"/>
</dbReference>
<dbReference type="InterPro" id="IPR029058">
    <property type="entry name" value="AB_hydrolase_fold"/>
</dbReference>
<dbReference type="InterPro" id="IPR002925">
    <property type="entry name" value="Dienelactn_hydro"/>
</dbReference>
<sequence>MDNSNHATSLNAYGVNQSQTTVQAKDGPCNVWVLTPAGEGQWPGVIFYMDAFGIRPAMLQMASHVASQGYVVLLADLFYRFGSYGPLDPKEVLKGDFRATVGPMMASTDNHQAADDTAALLAYLDSRTDVKGAKVGTVGFCMGGGMALTAAAWYPERVAAAASFHGGNLATDLPTSPHLQLPKMKAELLVAAADQDHSYPPEMAQRFDAALVEAGVKHKSELYEGKLHGWMKPDMPVFDAPGAERGWNDLFALYARTLG</sequence>
<dbReference type="InterPro" id="IPR051049">
    <property type="entry name" value="Dienelactone_hydrolase-like"/>
</dbReference>